<comment type="caution">
    <text evidence="1">The sequence shown here is derived from an EMBL/GenBank/DDBJ whole genome shotgun (WGS) entry which is preliminary data.</text>
</comment>
<accession>X1VGF4</accession>
<reference evidence="1" key="1">
    <citation type="journal article" date="2014" name="Front. Microbiol.">
        <title>High frequency of phylogenetically diverse reductive dehalogenase-homologous genes in deep subseafloor sedimentary metagenomes.</title>
        <authorList>
            <person name="Kawai M."/>
            <person name="Futagami T."/>
            <person name="Toyoda A."/>
            <person name="Takaki Y."/>
            <person name="Nishi S."/>
            <person name="Hori S."/>
            <person name="Arai W."/>
            <person name="Tsubouchi T."/>
            <person name="Morono Y."/>
            <person name="Uchiyama I."/>
            <person name="Ito T."/>
            <person name="Fujiyama A."/>
            <person name="Inagaki F."/>
            <person name="Takami H."/>
        </authorList>
    </citation>
    <scope>NUCLEOTIDE SEQUENCE</scope>
    <source>
        <strain evidence="1">Expedition CK06-06</strain>
    </source>
</reference>
<name>X1VGF4_9ZZZZ</name>
<dbReference type="EMBL" id="BARW01033806">
    <property type="protein sequence ID" value="GAJ13696.1"/>
    <property type="molecule type" value="Genomic_DNA"/>
</dbReference>
<organism evidence="1">
    <name type="scientific">marine sediment metagenome</name>
    <dbReference type="NCBI Taxonomy" id="412755"/>
    <lineage>
        <taxon>unclassified sequences</taxon>
        <taxon>metagenomes</taxon>
        <taxon>ecological metagenomes</taxon>
    </lineage>
</organism>
<dbReference type="AlphaFoldDB" id="X1VGF4"/>
<evidence type="ECO:0000313" key="1">
    <source>
        <dbReference type="EMBL" id="GAJ13696.1"/>
    </source>
</evidence>
<protein>
    <submittedName>
        <fullName evidence="1">Uncharacterized protein</fullName>
    </submittedName>
</protein>
<proteinExistence type="predicted"/>
<sequence length="114" mass="13131">MAVRITDDETSKQERKVQISRQKMDVLFNLSEMEVETGGIVVDEEVARSTPCHGYKEDETELVWSPGIVGALNEAEKVKYCQLRIDWKPIPEGLKRRWKALREAGVKFPKRKSL</sequence>
<gene>
    <name evidence="1" type="ORF">S12H4_53154</name>
</gene>